<dbReference type="NCBIfam" id="TIGR00738">
    <property type="entry name" value="rrf2_super"/>
    <property type="match status" value="1"/>
</dbReference>
<dbReference type="SUPFAM" id="SSF46785">
    <property type="entry name" value="Winged helix' DNA-binding domain"/>
    <property type="match status" value="1"/>
</dbReference>
<dbReference type="PANTHER" id="PTHR33221:SF14">
    <property type="entry name" value="HTH-TYPE TRANSCRIPTIONAL REGULATOR AQ_268-RELATED"/>
    <property type="match status" value="1"/>
</dbReference>
<dbReference type="InterPro" id="IPR036388">
    <property type="entry name" value="WH-like_DNA-bd_sf"/>
</dbReference>
<name>A0A1W1BL22_9ZZZZ</name>
<dbReference type="AlphaFoldDB" id="A0A1W1BL22"/>
<dbReference type="InterPro" id="IPR000944">
    <property type="entry name" value="Tscrpt_reg_Rrf2"/>
</dbReference>
<dbReference type="GO" id="GO:0003700">
    <property type="term" value="F:DNA-binding transcription factor activity"/>
    <property type="evidence" value="ECO:0007669"/>
    <property type="project" value="TreeGrafter"/>
</dbReference>
<protein>
    <submittedName>
        <fullName evidence="1">Rrf2 family transcriptional regulator</fullName>
    </submittedName>
</protein>
<accession>A0A1W1BL22</accession>
<dbReference type="PROSITE" id="PS51197">
    <property type="entry name" value="HTH_RRF2_2"/>
    <property type="match status" value="1"/>
</dbReference>
<reference evidence="1" key="1">
    <citation type="submission" date="2016-10" db="EMBL/GenBank/DDBJ databases">
        <authorList>
            <person name="de Groot N.N."/>
        </authorList>
    </citation>
    <scope>NUCLEOTIDE SEQUENCE</scope>
</reference>
<dbReference type="InterPro" id="IPR036390">
    <property type="entry name" value="WH_DNA-bd_sf"/>
</dbReference>
<dbReference type="Gene3D" id="1.10.10.10">
    <property type="entry name" value="Winged helix-like DNA-binding domain superfamily/Winged helix DNA-binding domain"/>
    <property type="match status" value="1"/>
</dbReference>
<dbReference type="Pfam" id="PF02082">
    <property type="entry name" value="Rrf2"/>
    <property type="match status" value="1"/>
</dbReference>
<proteinExistence type="predicted"/>
<evidence type="ECO:0000313" key="1">
    <source>
        <dbReference type="EMBL" id="SFV54270.1"/>
    </source>
</evidence>
<organism evidence="1">
    <name type="scientific">hydrothermal vent metagenome</name>
    <dbReference type="NCBI Taxonomy" id="652676"/>
    <lineage>
        <taxon>unclassified sequences</taxon>
        <taxon>metagenomes</taxon>
        <taxon>ecological metagenomes</taxon>
    </lineage>
</organism>
<dbReference type="EMBL" id="FPHK01000011">
    <property type="protein sequence ID" value="SFV54270.1"/>
    <property type="molecule type" value="Genomic_DNA"/>
</dbReference>
<dbReference type="GO" id="GO:0005829">
    <property type="term" value="C:cytosol"/>
    <property type="evidence" value="ECO:0007669"/>
    <property type="project" value="TreeGrafter"/>
</dbReference>
<dbReference type="PANTHER" id="PTHR33221">
    <property type="entry name" value="WINGED HELIX-TURN-HELIX TRANSCRIPTIONAL REGULATOR, RRF2 FAMILY"/>
    <property type="match status" value="1"/>
</dbReference>
<sequence>MKLSNTSQYAVRILSYIANHKEKTLFSATDLSNQLSIPYKFLTKIMTELVKRDLIESIRGRDGGFRLKKDAKEIKVDDILTIFNDSIKDEECILGIGFCNGKCKCALHDQWMEPKLLMQKMFRESNLEDIAGKGCKI</sequence>
<gene>
    <name evidence="1" type="ORF">MNB_SM-6-721</name>
</gene>